<dbReference type="Proteomes" id="UP000596035">
    <property type="component" value="Chromosome"/>
</dbReference>
<dbReference type="RefSeq" id="WP_157130641.1">
    <property type="nucleotide sequence ID" value="NZ_CP021422.1"/>
</dbReference>
<organism evidence="1 2">
    <name type="scientific">Acutalibacter muris</name>
    <dbReference type="NCBI Taxonomy" id="1796620"/>
    <lineage>
        <taxon>Bacteria</taxon>
        <taxon>Bacillati</taxon>
        <taxon>Bacillota</taxon>
        <taxon>Clostridia</taxon>
        <taxon>Eubacteriales</taxon>
        <taxon>Acutalibacteraceae</taxon>
        <taxon>Acutalibacter</taxon>
    </lineage>
</organism>
<evidence type="ECO:0000313" key="2">
    <source>
        <dbReference type="Proteomes" id="UP000596035"/>
    </source>
</evidence>
<dbReference type="AlphaFoldDB" id="A0AA92LAE8"/>
<accession>A0AA92LAE8</accession>
<dbReference type="EMBL" id="CP065321">
    <property type="protein sequence ID" value="QQR31523.1"/>
    <property type="molecule type" value="Genomic_DNA"/>
</dbReference>
<protein>
    <submittedName>
        <fullName evidence="1">Uncharacterized protein</fullName>
    </submittedName>
</protein>
<sequence length="167" mass="18260">MPFDTRYRSVSPPHIGLQLEIERHSAQRRAKHPQGKSGGTGWESPLHKLIGHPWGPLVLSHIAHLRSLFIGKGLLDLVLIRRQEASAHVDILVALAIVQLAHQGAIERQLDRPGGLGHGLDIVTEQDIPWRLANTGFQHIVIELVDVGGQLPLKGCPSLSDGLTLII</sequence>
<evidence type="ECO:0000313" key="1">
    <source>
        <dbReference type="EMBL" id="QQR31523.1"/>
    </source>
</evidence>
<name>A0AA92LAE8_9FIRM</name>
<proteinExistence type="predicted"/>
<reference evidence="1 2" key="1">
    <citation type="submission" date="2020-11" db="EMBL/GenBank/DDBJ databases">
        <title>Closed and high quality bacterial genomes of the OMM12 community.</title>
        <authorList>
            <person name="Marbouty M."/>
            <person name="Lamy-Besnier Q."/>
            <person name="Debarbieux L."/>
            <person name="Koszul R."/>
        </authorList>
    </citation>
    <scope>NUCLEOTIDE SEQUENCE [LARGE SCALE GENOMIC DNA]</scope>
    <source>
        <strain evidence="1 2">KB18</strain>
    </source>
</reference>
<gene>
    <name evidence="1" type="ORF">I5Q82_07620</name>
</gene>